<feature type="transmembrane region" description="Helical" evidence="4">
    <location>
        <begin position="278"/>
        <end position="299"/>
    </location>
</feature>
<dbReference type="Gene3D" id="3.30.60.30">
    <property type="match status" value="1"/>
</dbReference>
<feature type="signal peptide" evidence="5">
    <location>
        <begin position="1"/>
        <end position="23"/>
    </location>
</feature>
<dbReference type="PROSITE" id="PS51465">
    <property type="entry name" value="KAZAL_2"/>
    <property type="match status" value="1"/>
</dbReference>
<keyword evidence="3" id="KW-1015">Disulfide bond</keyword>
<dbReference type="CDD" id="cd00104">
    <property type="entry name" value="KAZAL_FS"/>
    <property type="match status" value="1"/>
</dbReference>
<evidence type="ECO:0000256" key="1">
    <source>
        <dbReference type="ARBA" id="ARBA00022690"/>
    </source>
</evidence>
<dbReference type="EMBL" id="CALNXK010000043">
    <property type="protein sequence ID" value="CAH3126817.1"/>
    <property type="molecule type" value="Genomic_DNA"/>
</dbReference>
<dbReference type="Pfam" id="PF07648">
    <property type="entry name" value="Kazal_2"/>
    <property type="match status" value="1"/>
</dbReference>
<feature type="domain" description="Kazal-like" evidence="6">
    <location>
        <begin position="231"/>
        <end position="278"/>
    </location>
</feature>
<evidence type="ECO:0000256" key="3">
    <source>
        <dbReference type="ARBA" id="ARBA00023157"/>
    </source>
</evidence>
<comment type="caution">
    <text evidence="7">The sequence shown here is derived from an EMBL/GenBank/DDBJ whole genome shotgun (WGS) entry which is preliminary data.</text>
</comment>
<organism evidence="7 8">
    <name type="scientific">Porites lobata</name>
    <dbReference type="NCBI Taxonomy" id="104759"/>
    <lineage>
        <taxon>Eukaryota</taxon>
        <taxon>Metazoa</taxon>
        <taxon>Cnidaria</taxon>
        <taxon>Anthozoa</taxon>
        <taxon>Hexacorallia</taxon>
        <taxon>Scleractinia</taxon>
        <taxon>Fungiina</taxon>
        <taxon>Poritidae</taxon>
        <taxon>Porites</taxon>
    </lineage>
</organism>
<name>A0ABN8NY81_9CNID</name>
<keyword evidence="1" id="KW-0646">Protease inhibitor</keyword>
<evidence type="ECO:0000313" key="7">
    <source>
        <dbReference type="EMBL" id="CAH3126817.1"/>
    </source>
</evidence>
<evidence type="ECO:0000256" key="4">
    <source>
        <dbReference type="SAM" id="Phobius"/>
    </source>
</evidence>
<dbReference type="Proteomes" id="UP001159405">
    <property type="component" value="Unassembled WGS sequence"/>
</dbReference>
<evidence type="ECO:0000256" key="2">
    <source>
        <dbReference type="ARBA" id="ARBA00022900"/>
    </source>
</evidence>
<keyword evidence="4" id="KW-0472">Membrane</keyword>
<keyword evidence="2" id="KW-0722">Serine protease inhibitor</keyword>
<dbReference type="InterPro" id="IPR036058">
    <property type="entry name" value="Kazal_dom_sf"/>
</dbReference>
<dbReference type="InterPro" id="IPR050653">
    <property type="entry name" value="Prot_Inhib_GrowthFact_Antg"/>
</dbReference>
<keyword evidence="8" id="KW-1185">Reference proteome</keyword>
<dbReference type="SMART" id="SM00280">
    <property type="entry name" value="KAZAL"/>
    <property type="match status" value="1"/>
</dbReference>
<dbReference type="Pfam" id="PF02014">
    <property type="entry name" value="Reeler"/>
    <property type="match status" value="1"/>
</dbReference>
<reference evidence="7 8" key="1">
    <citation type="submission" date="2022-05" db="EMBL/GenBank/DDBJ databases">
        <authorList>
            <consortium name="Genoscope - CEA"/>
            <person name="William W."/>
        </authorList>
    </citation>
    <scope>NUCLEOTIDE SEQUENCE [LARGE SCALE GENOMIC DNA]</scope>
</reference>
<sequence>MKVQVQTSVLFILFISAWVDCTGVPSCATMRTWFPETNPIALADNLPYDLSVSGRYPGQSVPAYIPNSTHTVYLNGSYLANEMRMRNFLGFIISAENSVKAYPNGYFENLPAGVEQINCSTLKVVQNSTSSGNWTSIKLQWRAPNSTKAGNITFRASALQQTDPLWYFEGFTAHLTYDCPLLRCAFPCPQGSYYMRDSYGCQTCQCGGPCANMTCPFYGYCVANQTTAQCTCDIVCIEIYAPVCGTDGKTYGNDCHMRRQACIDQKNIIVCYKGECSAAGNLGSSFLLFSLALVFLMAFL</sequence>
<protein>
    <recommendedName>
        <fullName evidence="6">Kazal-like domain-containing protein</fullName>
    </recommendedName>
</protein>
<keyword evidence="5" id="KW-0732">Signal</keyword>
<dbReference type="InterPro" id="IPR002350">
    <property type="entry name" value="Kazal_dom"/>
</dbReference>
<gene>
    <name evidence="7" type="ORF">PLOB_00032662</name>
</gene>
<feature type="chain" id="PRO_5046301564" description="Kazal-like domain-containing protein" evidence="5">
    <location>
        <begin position="24"/>
        <end position="300"/>
    </location>
</feature>
<dbReference type="Gene3D" id="2.60.40.4060">
    <property type="entry name" value="Reeler domain"/>
    <property type="match status" value="1"/>
</dbReference>
<dbReference type="PANTHER" id="PTHR10913">
    <property type="entry name" value="FOLLISTATIN-RELATED"/>
    <property type="match status" value="1"/>
</dbReference>
<keyword evidence="4" id="KW-1133">Transmembrane helix</keyword>
<dbReference type="InterPro" id="IPR002861">
    <property type="entry name" value="Reeler_dom"/>
</dbReference>
<evidence type="ECO:0000313" key="8">
    <source>
        <dbReference type="Proteomes" id="UP001159405"/>
    </source>
</evidence>
<evidence type="ECO:0000259" key="6">
    <source>
        <dbReference type="PROSITE" id="PS51465"/>
    </source>
</evidence>
<evidence type="ECO:0000256" key="5">
    <source>
        <dbReference type="SAM" id="SignalP"/>
    </source>
</evidence>
<accession>A0ABN8NY81</accession>
<dbReference type="PANTHER" id="PTHR10913:SF45">
    <property type="entry name" value="FOLLISTATIN, ISOFORM A-RELATED"/>
    <property type="match status" value="1"/>
</dbReference>
<keyword evidence="4" id="KW-0812">Transmembrane</keyword>
<proteinExistence type="predicted"/>
<dbReference type="InterPro" id="IPR042307">
    <property type="entry name" value="Reeler_sf"/>
</dbReference>
<dbReference type="SUPFAM" id="SSF100895">
    <property type="entry name" value="Kazal-type serine protease inhibitors"/>
    <property type="match status" value="1"/>
</dbReference>